<proteinExistence type="predicted"/>
<dbReference type="Proteomes" id="UP001558613">
    <property type="component" value="Unassembled WGS sequence"/>
</dbReference>
<feature type="domain" description="Pyrin" evidence="1">
    <location>
        <begin position="1"/>
        <end position="89"/>
    </location>
</feature>
<sequence>MASTKQAIFDALSKLLQSYFEEFKWQLSNAETQDESIPCGKLEDANCHNVVDLMVQQYDISKAGMIAVKVLRKIKRNDLANELQGKLQEVSEDVSAAGGASFGAAASTVSTAGVTVTINTASGGTVKAPVLHGGVFNGPVNFS</sequence>
<accession>A0ABR3NWK6</accession>
<organism evidence="2 3">
    <name type="scientific">Cirrhinus molitorella</name>
    <name type="common">mud carp</name>
    <dbReference type="NCBI Taxonomy" id="172907"/>
    <lineage>
        <taxon>Eukaryota</taxon>
        <taxon>Metazoa</taxon>
        <taxon>Chordata</taxon>
        <taxon>Craniata</taxon>
        <taxon>Vertebrata</taxon>
        <taxon>Euteleostomi</taxon>
        <taxon>Actinopterygii</taxon>
        <taxon>Neopterygii</taxon>
        <taxon>Teleostei</taxon>
        <taxon>Ostariophysi</taxon>
        <taxon>Cypriniformes</taxon>
        <taxon>Cyprinidae</taxon>
        <taxon>Labeoninae</taxon>
        <taxon>Labeonini</taxon>
        <taxon>Cirrhinus</taxon>
    </lineage>
</organism>
<comment type="caution">
    <text evidence="2">The sequence shown here is derived from an EMBL/GenBank/DDBJ whole genome shotgun (WGS) entry which is preliminary data.</text>
</comment>
<reference evidence="2 3" key="1">
    <citation type="submission" date="2023-09" db="EMBL/GenBank/DDBJ databases">
        <authorList>
            <person name="Wang M."/>
        </authorList>
    </citation>
    <scope>NUCLEOTIDE SEQUENCE [LARGE SCALE GENOMIC DNA]</scope>
    <source>
        <strain evidence="2">GT-2023</strain>
        <tissue evidence="2">Liver</tissue>
    </source>
</reference>
<dbReference type="Pfam" id="PF02758">
    <property type="entry name" value="PYRIN"/>
    <property type="match status" value="1"/>
</dbReference>
<keyword evidence="3" id="KW-1185">Reference proteome</keyword>
<dbReference type="InterPro" id="IPR004020">
    <property type="entry name" value="DAPIN"/>
</dbReference>
<evidence type="ECO:0000259" key="1">
    <source>
        <dbReference type="PROSITE" id="PS50824"/>
    </source>
</evidence>
<dbReference type="PROSITE" id="PS50824">
    <property type="entry name" value="DAPIN"/>
    <property type="match status" value="1"/>
</dbReference>
<evidence type="ECO:0000313" key="3">
    <source>
        <dbReference type="Proteomes" id="UP001558613"/>
    </source>
</evidence>
<dbReference type="Gene3D" id="1.10.533.10">
    <property type="entry name" value="Death Domain, Fas"/>
    <property type="match status" value="1"/>
</dbReference>
<evidence type="ECO:0000313" key="2">
    <source>
        <dbReference type="EMBL" id="KAL1281429.1"/>
    </source>
</evidence>
<dbReference type="SMART" id="SM01289">
    <property type="entry name" value="PYRIN"/>
    <property type="match status" value="1"/>
</dbReference>
<dbReference type="CDD" id="cd08321">
    <property type="entry name" value="Pyrin_ASC-like"/>
    <property type="match status" value="1"/>
</dbReference>
<dbReference type="InterPro" id="IPR011029">
    <property type="entry name" value="DEATH-like_dom_sf"/>
</dbReference>
<dbReference type="SUPFAM" id="SSF47986">
    <property type="entry name" value="DEATH domain"/>
    <property type="match status" value="1"/>
</dbReference>
<protein>
    <recommendedName>
        <fullName evidence="1">Pyrin domain-containing protein</fullName>
    </recommendedName>
</protein>
<dbReference type="EMBL" id="JAYMGO010000001">
    <property type="protein sequence ID" value="KAL1281429.1"/>
    <property type="molecule type" value="Genomic_DNA"/>
</dbReference>
<gene>
    <name evidence="2" type="ORF">QQF64_000232</name>
</gene>
<name>A0ABR3NWK6_9TELE</name>